<dbReference type="EMBL" id="QUNI01000017">
    <property type="protein sequence ID" value="REG91190.1"/>
    <property type="molecule type" value="Genomic_DNA"/>
</dbReference>
<evidence type="ECO:0000313" key="6">
    <source>
        <dbReference type="EMBL" id="REG91190.1"/>
    </source>
</evidence>
<evidence type="ECO:0000256" key="2">
    <source>
        <dbReference type="ARBA" id="ARBA00010008"/>
    </source>
</evidence>
<evidence type="ECO:0000256" key="1">
    <source>
        <dbReference type="ARBA" id="ARBA00001933"/>
    </source>
</evidence>
<evidence type="ECO:0000259" key="5">
    <source>
        <dbReference type="Pfam" id="PF00155"/>
    </source>
</evidence>
<sequence>MNFPKNLADKLENRRQNKSLRVLPQPKHLIDFSSNDYIGFSKSEVIFDATHQFLLDHKIKSNGASGSRLISGNHKLYSETEDFIAKFHQSESALLFNSGYDANVGFFSAVPQKGDLILYDELCHASIRDGIQLSNAKSYKFKHNDFEDLERLILKPTTSNQQPTTIYIATETVFSMDGDCPNMEELVALSEKHNCYLVVDEAHALGVFGEKGEGLIQYLHLQEKIFARIMTFGKGLGCHGAVVLGSDELKSYLVNFSRSFIYTTGLSPHSVATILVGYQHLEKDKKALESLKENIVFFNQVKKMLYLNPLFIRSKSAIQSVIIPGNEKVKGIAAALQQNGFDVKAILSPTVPEGQERLRFCLHNYNSKEEMTQVLTLLGALVF</sequence>
<dbReference type="OrthoDB" id="9807157at2"/>
<feature type="domain" description="Aminotransferase class I/classII large" evidence="5">
    <location>
        <begin position="28"/>
        <end position="374"/>
    </location>
</feature>
<keyword evidence="3" id="KW-0808">Transferase</keyword>
<proteinExistence type="inferred from homology"/>
<dbReference type="Pfam" id="PF00155">
    <property type="entry name" value="Aminotran_1_2"/>
    <property type="match status" value="1"/>
</dbReference>
<reference evidence="6 7" key="1">
    <citation type="submission" date="2018-08" db="EMBL/GenBank/DDBJ databases">
        <title>Genomic Encyclopedia of Archaeal and Bacterial Type Strains, Phase II (KMG-II): from individual species to whole genera.</title>
        <authorList>
            <person name="Goeker M."/>
        </authorList>
    </citation>
    <scope>NUCLEOTIDE SEQUENCE [LARGE SCALE GENOMIC DNA]</scope>
    <source>
        <strain evidence="6 7">DSM 100880</strain>
    </source>
</reference>
<dbReference type="PANTHER" id="PTHR13693:SF77">
    <property type="entry name" value="8-AMINO-7-OXONONANOATE SYNTHASE"/>
    <property type="match status" value="1"/>
</dbReference>
<keyword evidence="7" id="KW-1185">Reference proteome</keyword>
<dbReference type="Proteomes" id="UP000257136">
    <property type="component" value="Unassembled WGS sequence"/>
</dbReference>
<comment type="cofactor">
    <cofactor evidence="1">
        <name>pyridoxal 5'-phosphate</name>
        <dbReference type="ChEBI" id="CHEBI:597326"/>
    </cofactor>
</comment>
<dbReference type="GO" id="GO:0009102">
    <property type="term" value="P:biotin biosynthetic process"/>
    <property type="evidence" value="ECO:0007669"/>
    <property type="project" value="TreeGrafter"/>
</dbReference>
<dbReference type="GO" id="GO:0016740">
    <property type="term" value="F:transferase activity"/>
    <property type="evidence" value="ECO:0007669"/>
    <property type="project" value="UniProtKB-KW"/>
</dbReference>
<dbReference type="SUPFAM" id="SSF53383">
    <property type="entry name" value="PLP-dependent transferases"/>
    <property type="match status" value="1"/>
</dbReference>
<dbReference type="InterPro" id="IPR050087">
    <property type="entry name" value="AON_synthase_class-II"/>
</dbReference>
<comment type="similarity">
    <text evidence="2">Belongs to the class-II pyridoxal-phosphate-dependent aminotransferase family. BioF subfamily.</text>
</comment>
<evidence type="ECO:0000313" key="7">
    <source>
        <dbReference type="Proteomes" id="UP000257136"/>
    </source>
</evidence>
<dbReference type="RefSeq" id="WP_115815055.1">
    <property type="nucleotide sequence ID" value="NZ_QUNI01000017.1"/>
</dbReference>
<dbReference type="Gene3D" id="3.40.640.10">
    <property type="entry name" value="Type I PLP-dependent aspartate aminotransferase-like (Major domain)"/>
    <property type="match status" value="1"/>
</dbReference>
<dbReference type="AlphaFoldDB" id="A0A3E0E0L7"/>
<evidence type="ECO:0000256" key="4">
    <source>
        <dbReference type="ARBA" id="ARBA00022898"/>
    </source>
</evidence>
<dbReference type="InterPro" id="IPR015422">
    <property type="entry name" value="PyrdxlP-dep_Trfase_small"/>
</dbReference>
<keyword evidence="4" id="KW-0663">Pyridoxal phosphate</keyword>
<comment type="caution">
    <text evidence="6">The sequence shown here is derived from an EMBL/GenBank/DDBJ whole genome shotgun (WGS) entry which is preliminary data.</text>
</comment>
<dbReference type="PANTHER" id="PTHR13693">
    <property type="entry name" value="CLASS II AMINOTRANSFERASE/8-AMINO-7-OXONONANOATE SYNTHASE"/>
    <property type="match status" value="1"/>
</dbReference>
<dbReference type="GO" id="GO:0030170">
    <property type="term" value="F:pyridoxal phosphate binding"/>
    <property type="evidence" value="ECO:0007669"/>
    <property type="project" value="InterPro"/>
</dbReference>
<evidence type="ECO:0000256" key="3">
    <source>
        <dbReference type="ARBA" id="ARBA00022679"/>
    </source>
</evidence>
<dbReference type="InterPro" id="IPR015424">
    <property type="entry name" value="PyrdxlP-dep_Trfase"/>
</dbReference>
<accession>A0A3E0E0L7</accession>
<organism evidence="6 7">
    <name type="scientific">Flavobacterium aquicola</name>
    <dbReference type="NCBI Taxonomy" id="1682742"/>
    <lineage>
        <taxon>Bacteria</taxon>
        <taxon>Pseudomonadati</taxon>
        <taxon>Bacteroidota</taxon>
        <taxon>Flavobacteriia</taxon>
        <taxon>Flavobacteriales</taxon>
        <taxon>Flavobacteriaceae</taxon>
        <taxon>Flavobacterium</taxon>
    </lineage>
</organism>
<protein>
    <submittedName>
        <fullName evidence="6">8-amino-7-oxononanoate synthase</fullName>
    </submittedName>
</protein>
<name>A0A3E0E0L7_9FLAO</name>
<dbReference type="InterPro" id="IPR015421">
    <property type="entry name" value="PyrdxlP-dep_Trfase_major"/>
</dbReference>
<gene>
    <name evidence="6" type="ORF">C8P67_11786</name>
</gene>
<dbReference type="Gene3D" id="3.90.1150.10">
    <property type="entry name" value="Aspartate Aminotransferase, domain 1"/>
    <property type="match status" value="1"/>
</dbReference>
<dbReference type="InterPro" id="IPR004839">
    <property type="entry name" value="Aminotransferase_I/II_large"/>
</dbReference>